<dbReference type="InterPro" id="IPR003593">
    <property type="entry name" value="AAA+_ATPase"/>
</dbReference>
<feature type="domain" description="AAA+ ATPase" evidence="2">
    <location>
        <begin position="269"/>
        <end position="452"/>
    </location>
</feature>
<proteinExistence type="inferred from homology"/>
<dbReference type="SUPFAM" id="SSF52540">
    <property type="entry name" value="P-loop containing nucleoside triphosphate hydrolases"/>
    <property type="match status" value="1"/>
</dbReference>
<dbReference type="InterPro" id="IPR027417">
    <property type="entry name" value="P-loop_NTPase"/>
</dbReference>
<dbReference type="InterPro" id="IPR003960">
    <property type="entry name" value="ATPase_AAA_CS"/>
</dbReference>
<name>A0A6C0KVP4_9ZZZZ</name>
<dbReference type="AlphaFoldDB" id="A0A6C0KVP4"/>
<organism evidence="3">
    <name type="scientific">viral metagenome</name>
    <dbReference type="NCBI Taxonomy" id="1070528"/>
    <lineage>
        <taxon>unclassified sequences</taxon>
        <taxon>metagenomes</taxon>
        <taxon>organismal metagenomes</taxon>
    </lineage>
</organism>
<sequence>MTAFIDTVKMKLFGVINTGNKIIDTFLSTIAIGTLTYTTKTLYSKISRISFDKVNILDYLITLFYKKNCIELEGRKTNCICVYQNSPIISAVFSDRFKAVWYHIIENIGNNNSIYQVKEYYCNNIKSSSDIYIVTQNRFFKIDENIYAHTFIEEFETNNKENRSETRTDKVKIILYSYTLTLKELTKYIDSITTEYLKNIKDSRNNLTFIYTLNKTKFENSSLECWNECVFDTVKSFDNTFFDDKKNLLDNLNFFINNKSWYYEKGRPYTLGIALHGPPGTGKTSIIKAIANMTKRHIIILSLKIIKTRSQLNDFFFESTYNTNNDKESINFDKKIIVIEDIDCIGDIIFDRDNKKNIESKKGLYKSSNSNSKIENIIQSIVDSNDTIKNNVVNNFNEDDQITLDDILNLWDGINETSGRILIITSNHYNKLDPALIRPGRIDIPLELGNASHQTISEIYSHYYGSKISKKELNKVKEYKYSPASIVNMCIICKTGEELVKKLSK</sequence>
<dbReference type="SMART" id="SM00382">
    <property type="entry name" value="AAA"/>
    <property type="match status" value="1"/>
</dbReference>
<evidence type="ECO:0000313" key="3">
    <source>
        <dbReference type="EMBL" id="QHU21321.1"/>
    </source>
</evidence>
<dbReference type="Gene3D" id="3.40.50.300">
    <property type="entry name" value="P-loop containing nucleotide triphosphate hydrolases"/>
    <property type="match status" value="1"/>
</dbReference>
<dbReference type="EMBL" id="MN740989">
    <property type="protein sequence ID" value="QHU21321.1"/>
    <property type="molecule type" value="Genomic_DNA"/>
</dbReference>
<dbReference type="GO" id="GO:0016887">
    <property type="term" value="F:ATP hydrolysis activity"/>
    <property type="evidence" value="ECO:0007669"/>
    <property type="project" value="InterPro"/>
</dbReference>
<accession>A0A6C0KVP4</accession>
<dbReference type="PROSITE" id="PS00674">
    <property type="entry name" value="AAA"/>
    <property type="match status" value="1"/>
</dbReference>
<dbReference type="PANTHER" id="PTHR23070">
    <property type="entry name" value="BCS1 AAA-TYPE ATPASE"/>
    <property type="match status" value="1"/>
</dbReference>
<dbReference type="GO" id="GO:0005524">
    <property type="term" value="F:ATP binding"/>
    <property type="evidence" value="ECO:0007669"/>
    <property type="project" value="InterPro"/>
</dbReference>
<protein>
    <recommendedName>
        <fullName evidence="2">AAA+ ATPase domain-containing protein</fullName>
    </recommendedName>
</protein>
<dbReference type="InterPro" id="IPR050747">
    <property type="entry name" value="Mitochondrial_chaperone_BCS1"/>
</dbReference>
<dbReference type="Pfam" id="PF00004">
    <property type="entry name" value="AAA"/>
    <property type="match status" value="1"/>
</dbReference>
<evidence type="ECO:0000256" key="1">
    <source>
        <dbReference type="ARBA" id="ARBA00007448"/>
    </source>
</evidence>
<dbReference type="InterPro" id="IPR003959">
    <property type="entry name" value="ATPase_AAA_core"/>
</dbReference>
<evidence type="ECO:0000259" key="2">
    <source>
        <dbReference type="SMART" id="SM00382"/>
    </source>
</evidence>
<reference evidence="3" key="1">
    <citation type="journal article" date="2020" name="Nature">
        <title>Giant virus diversity and host interactions through global metagenomics.</title>
        <authorList>
            <person name="Schulz F."/>
            <person name="Roux S."/>
            <person name="Paez-Espino D."/>
            <person name="Jungbluth S."/>
            <person name="Walsh D.A."/>
            <person name="Denef V.J."/>
            <person name="McMahon K.D."/>
            <person name="Konstantinidis K.T."/>
            <person name="Eloe-Fadrosh E.A."/>
            <person name="Kyrpides N.C."/>
            <person name="Woyke T."/>
        </authorList>
    </citation>
    <scope>NUCLEOTIDE SEQUENCE</scope>
    <source>
        <strain evidence="3">GVMAG-S-3300013094-109</strain>
    </source>
</reference>
<comment type="similarity">
    <text evidence="1">Belongs to the AAA ATPase family. BCS1 subfamily.</text>
</comment>